<evidence type="ECO:0000313" key="10">
    <source>
        <dbReference type="Proteomes" id="UP000036873"/>
    </source>
</evidence>
<keyword evidence="10" id="KW-1185">Reference proteome</keyword>
<dbReference type="AlphaFoldDB" id="A0A0L6U3I5"/>
<organism evidence="9 10">
    <name type="scientific">Acetobacterium bakii</name>
    <dbReference type="NCBI Taxonomy" id="52689"/>
    <lineage>
        <taxon>Bacteria</taxon>
        <taxon>Bacillati</taxon>
        <taxon>Bacillota</taxon>
        <taxon>Clostridia</taxon>
        <taxon>Eubacteriales</taxon>
        <taxon>Eubacteriaceae</taxon>
        <taxon>Acetobacterium</taxon>
    </lineage>
</organism>
<dbReference type="RefSeq" id="WP_050739073.1">
    <property type="nucleotide sequence ID" value="NZ_LGYO01000008.1"/>
</dbReference>
<accession>A0A0L6U3I5</accession>
<protein>
    <recommendedName>
        <fullName evidence="4">Xaa-Pro aminopeptidase</fullName>
        <ecNumber evidence="4">3.4.11.9</ecNumber>
    </recommendedName>
</protein>
<keyword evidence="7" id="KW-0464">Manganese</keyword>
<dbReference type="GO" id="GO:0006508">
    <property type="term" value="P:proteolysis"/>
    <property type="evidence" value="ECO:0007669"/>
    <property type="project" value="TreeGrafter"/>
</dbReference>
<reference evidence="10" key="1">
    <citation type="submission" date="2015-07" db="EMBL/GenBank/DDBJ databases">
        <title>Draft genome sequence of Acetobacterium bakii DSM 8293, a potential psychrophilic chemical producer through syngas fermentation.</title>
        <authorList>
            <person name="Song Y."/>
            <person name="Hwang S."/>
            <person name="Cho B.-K."/>
        </authorList>
    </citation>
    <scope>NUCLEOTIDE SEQUENCE [LARGE SCALE GENOMIC DNA]</scope>
    <source>
        <strain evidence="10">DSM 8239</strain>
    </source>
</reference>
<dbReference type="GO" id="GO:0005829">
    <property type="term" value="C:cytosol"/>
    <property type="evidence" value="ECO:0007669"/>
    <property type="project" value="TreeGrafter"/>
</dbReference>
<sequence>MALSQAFYINNRIKLGETLDNNSMAIIYSGREIAMSADANYPFFTNNNFYYLTGITEPEVVLVMIKNSQGIITEKLFIEEADLEKEKWVGKKINMAEAMLLSGINEIHYSKKMSKEIGPLEMLETVYFDFKVPQHQSFKTDDEALKVFLRKSELKDLDPIFSKMRIIKTSEEVGMIKKASTITKKAFEEVALALKPGLYEYELAAYFEYLVKKEGADGLAFETIAATGENATILHYVSNQSKTKSGELILFDLGARFNGYCGDISRTLAVDGVMSPTQEKAFNIVAVVQKELIKAYKPGAVMKELQELTKTLFLEKCSESGFLPKDNDISEFYYHGIGHPLGLDTHDLRPEGDLVLLPGMVMTVEPGLYMKALGFGIRIEDDVVITSAGCDVL</sequence>
<evidence type="ECO:0000256" key="6">
    <source>
        <dbReference type="ARBA" id="ARBA00022801"/>
    </source>
</evidence>
<evidence type="ECO:0000256" key="4">
    <source>
        <dbReference type="ARBA" id="ARBA00012574"/>
    </source>
</evidence>
<evidence type="ECO:0000256" key="2">
    <source>
        <dbReference type="ARBA" id="ARBA00001936"/>
    </source>
</evidence>
<dbReference type="EMBL" id="LGYO01000008">
    <property type="protein sequence ID" value="KNZ42897.1"/>
    <property type="molecule type" value="Genomic_DNA"/>
</dbReference>
<dbReference type="InterPro" id="IPR007865">
    <property type="entry name" value="Aminopep_P_N"/>
</dbReference>
<evidence type="ECO:0000256" key="7">
    <source>
        <dbReference type="ARBA" id="ARBA00023211"/>
    </source>
</evidence>
<dbReference type="Pfam" id="PF00557">
    <property type="entry name" value="Peptidase_M24"/>
    <property type="match status" value="1"/>
</dbReference>
<dbReference type="Gene3D" id="3.90.230.10">
    <property type="entry name" value="Creatinase/methionine aminopeptidase superfamily"/>
    <property type="match status" value="1"/>
</dbReference>
<dbReference type="EC" id="3.4.11.9" evidence="4"/>
<dbReference type="Proteomes" id="UP000036873">
    <property type="component" value="Unassembled WGS sequence"/>
</dbReference>
<feature type="domain" description="Aminopeptidase P N-terminal" evidence="8">
    <location>
        <begin position="3"/>
        <end position="136"/>
    </location>
</feature>
<name>A0A0L6U3I5_9FIRM</name>
<comment type="caution">
    <text evidence="9">The sequence shown here is derived from an EMBL/GenBank/DDBJ whole genome shotgun (WGS) entry which is preliminary data.</text>
</comment>
<dbReference type="PANTHER" id="PTHR43226">
    <property type="entry name" value="XAA-PRO AMINOPEPTIDASE 3"/>
    <property type="match status" value="1"/>
</dbReference>
<dbReference type="SUPFAM" id="SSF53092">
    <property type="entry name" value="Creatinase/prolidase N-terminal domain"/>
    <property type="match status" value="1"/>
</dbReference>
<comment type="catalytic activity">
    <reaction evidence="1">
        <text>Release of any N-terminal amino acid, including proline, that is linked to proline, even from a dipeptide or tripeptide.</text>
        <dbReference type="EC" id="3.4.11.9"/>
    </reaction>
</comment>
<dbReference type="InterPro" id="IPR052433">
    <property type="entry name" value="X-Pro_dipept-like"/>
</dbReference>
<dbReference type="GO" id="GO:0030145">
    <property type="term" value="F:manganese ion binding"/>
    <property type="evidence" value="ECO:0007669"/>
    <property type="project" value="InterPro"/>
</dbReference>
<keyword evidence="6" id="KW-0378">Hydrolase</keyword>
<evidence type="ECO:0000259" key="8">
    <source>
        <dbReference type="SMART" id="SM01011"/>
    </source>
</evidence>
<keyword evidence="5" id="KW-0479">Metal-binding</keyword>
<dbReference type="InterPro" id="IPR036005">
    <property type="entry name" value="Creatinase/aminopeptidase-like"/>
</dbReference>
<comment type="cofactor">
    <cofactor evidence="2">
        <name>Mn(2+)</name>
        <dbReference type="ChEBI" id="CHEBI:29035"/>
    </cofactor>
</comment>
<dbReference type="GO" id="GO:0070006">
    <property type="term" value="F:metalloaminopeptidase activity"/>
    <property type="evidence" value="ECO:0007669"/>
    <property type="project" value="InterPro"/>
</dbReference>
<dbReference type="SUPFAM" id="SSF55920">
    <property type="entry name" value="Creatinase/aminopeptidase"/>
    <property type="match status" value="1"/>
</dbReference>
<dbReference type="InterPro" id="IPR000994">
    <property type="entry name" value="Pept_M24"/>
</dbReference>
<proteinExistence type="inferred from homology"/>
<dbReference type="OrthoDB" id="9806388at2"/>
<comment type="similarity">
    <text evidence="3">Belongs to the peptidase M24B family.</text>
</comment>
<evidence type="ECO:0000313" key="9">
    <source>
        <dbReference type="EMBL" id="KNZ42897.1"/>
    </source>
</evidence>
<dbReference type="Pfam" id="PF05195">
    <property type="entry name" value="AMP_N"/>
    <property type="match status" value="1"/>
</dbReference>
<dbReference type="SMART" id="SM01011">
    <property type="entry name" value="AMP_N"/>
    <property type="match status" value="1"/>
</dbReference>
<dbReference type="Gene3D" id="3.40.350.10">
    <property type="entry name" value="Creatinase/prolidase N-terminal domain"/>
    <property type="match status" value="1"/>
</dbReference>
<dbReference type="PANTHER" id="PTHR43226:SF4">
    <property type="entry name" value="XAA-PRO AMINOPEPTIDASE 3"/>
    <property type="match status" value="1"/>
</dbReference>
<evidence type="ECO:0000256" key="3">
    <source>
        <dbReference type="ARBA" id="ARBA00008766"/>
    </source>
</evidence>
<gene>
    <name evidence="9" type="ORF">AKG39_04020</name>
</gene>
<evidence type="ECO:0000256" key="1">
    <source>
        <dbReference type="ARBA" id="ARBA00001424"/>
    </source>
</evidence>
<dbReference type="STRING" id="52689.AKG39_04020"/>
<dbReference type="PATRIC" id="fig|52689.4.peg.3852"/>
<dbReference type="InterPro" id="IPR029149">
    <property type="entry name" value="Creatin/AminoP/Spt16_N"/>
</dbReference>
<evidence type="ECO:0000256" key="5">
    <source>
        <dbReference type="ARBA" id="ARBA00022723"/>
    </source>
</evidence>